<comment type="similarity">
    <text evidence="2">Belongs to the peptidase M14 family.</text>
</comment>
<dbReference type="Gene3D" id="3.40.630.10">
    <property type="entry name" value="Zn peptidases"/>
    <property type="match status" value="1"/>
</dbReference>
<evidence type="ECO:0000259" key="3">
    <source>
        <dbReference type="PROSITE" id="PS52035"/>
    </source>
</evidence>
<organism evidence="4">
    <name type="scientific">marine metagenome</name>
    <dbReference type="NCBI Taxonomy" id="408172"/>
    <lineage>
        <taxon>unclassified sequences</taxon>
        <taxon>metagenomes</taxon>
        <taxon>ecological metagenomes</taxon>
    </lineage>
</organism>
<dbReference type="GO" id="GO:0004181">
    <property type="term" value="F:metallocarboxypeptidase activity"/>
    <property type="evidence" value="ECO:0007669"/>
    <property type="project" value="InterPro"/>
</dbReference>
<dbReference type="PROSITE" id="PS52035">
    <property type="entry name" value="PEPTIDASE_M14"/>
    <property type="match status" value="1"/>
</dbReference>
<dbReference type="GO" id="GO:0006508">
    <property type="term" value="P:proteolysis"/>
    <property type="evidence" value="ECO:0007669"/>
    <property type="project" value="InterPro"/>
</dbReference>
<dbReference type="Pfam" id="PF00246">
    <property type="entry name" value="Peptidase_M14"/>
    <property type="match status" value="1"/>
</dbReference>
<dbReference type="GO" id="GO:0005615">
    <property type="term" value="C:extracellular space"/>
    <property type="evidence" value="ECO:0007669"/>
    <property type="project" value="TreeGrafter"/>
</dbReference>
<accession>A0A381QYP0</accession>
<proteinExistence type="inferred from homology"/>
<gene>
    <name evidence="4" type="ORF">METZ01_LOCUS36593</name>
</gene>
<reference evidence="4" key="1">
    <citation type="submission" date="2018-05" db="EMBL/GenBank/DDBJ databases">
        <authorList>
            <person name="Lanie J.A."/>
            <person name="Ng W.-L."/>
            <person name="Kazmierczak K.M."/>
            <person name="Andrzejewski T.M."/>
            <person name="Davidsen T.M."/>
            <person name="Wayne K.J."/>
            <person name="Tettelin H."/>
            <person name="Glass J.I."/>
            <person name="Rusch D."/>
            <person name="Podicherti R."/>
            <person name="Tsui H.-C.T."/>
            <person name="Winkler M.E."/>
        </authorList>
    </citation>
    <scope>NUCLEOTIDE SEQUENCE</scope>
</reference>
<dbReference type="PANTHER" id="PTHR11705">
    <property type="entry name" value="PROTEASE FAMILY M14 CARBOXYPEPTIDASE A,B"/>
    <property type="match status" value="1"/>
</dbReference>
<dbReference type="AlphaFoldDB" id="A0A381QYP0"/>
<comment type="cofactor">
    <cofactor evidence="1">
        <name>Zn(2+)</name>
        <dbReference type="ChEBI" id="CHEBI:29105"/>
    </cofactor>
</comment>
<dbReference type="EMBL" id="UINC01001564">
    <property type="protein sequence ID" value="SUZ83739.1"/>
    <property type="molecule type" value="Genomic_DNA"/>
</dbReference>
<feature type="domain" description="Peptidase M14" evidence="3">
    <location>
        <begin position="43"/>
        <end position="338"/>
    </location>
</feature>
<evidence type="ECO:0000256" key="2">
    <source>
        <dbReference type="ARBA" id="ARBA00005988"/>
    </source>
</evidence>
<dbReference type="SMART" id="SM00631">
    <property type="entry name" value="Zn_pept"/>
    <property type="match status" value="1"/>
</dbReference>
<dbReference type="GO" id="GO:0008270">
    <property type="term" value="F:zinc ion binding"/>
    <property type="evidence" value="ECO:0007669"/>
    <property type="project" value="InterPro"/>
</dbReference>
<evidence type="ECO:0000256" key="1">
    <source>
        <dbReference type="ARBA" id="ARBA00001947"/>
    </source>
</evidence>
<evidence type="ECO:0000313" key="4">
    <source>
        <dbReference type="EMBL" id="SUZ83739.1"/>
    </source>
</evidence>
<dbReference type="CDD" id="cd06241">
    <property type="entry name" value="M14-like"/>
    <property type="match status" value="1"/>
</dbReference>
<dbReference type="PANTHER" id="PTHR11705:SF145">
    <property type="entry name" value="PEPTIDASE M14 CARBOXYPEPTIDASE A DOMAIN-CONTAINING PROTEIN"/>
    <property type="match status" value="1"/>
</dbReference>
<protein>
    <recommendedName>
        <fullName evidence="3">Peptidase M14 domain-containing protein</fullName>
    </recommendedName>
</protein>
<name>A0A381QYP0_9ZZZZ</name>
<dbReference type="SUPFAM" id="SSF53187">
    <property type="entry name" value="Zn-dependent exopeptidases"/>
    <property type="match status" value="1"/>
</dbReference>
<sequence>MIASRVSKIQWSFFFVVLLSAMDLQGQTVEDLLTRAELTDFTETTSYEEVMALSKSLAELSENIHLTTFGYTNEGRALPLLVVGAPGASAAAVLGTGKTRVYVQGNIHGGEVCGKEALLMLLRQYAMGRYPSWTDELVLLIAPIYNADGNERVLLRNRPRQHGPIGGMGQRPNAQGLDLNRDHTKLDSPEARSLVRLMTEYDPHVAVDLHTTNGTRHAYHLTYAPPLHPNTPTAIDGLLRRRWLPEVTRLIKEKHGWDYYYYGNAGGRGGGSGWRTFDHRPRFNNNYMGLRNRVAILSEAYAYASFEDRVLGSLWFVEEILDYAEQNAAEIREIVEAADLQSVVGRELATRAEFSRSETEVRILMGEVDEVLHPYTGETILLRRDISVPTQMYEYGTFRPSEIETAPEAYYVLPEGEVAIERLEAHGITVLRYTTERERLVQRFQIDSTRTNPNSFQGHNERTVWGEWVSTTETLPVGTAYVSVDQPLGRLAFTLLEPRSDDGFVSWAILDDEIEGGRLPILRESPEVR</sequence>
<dbReference type="InterPro" id="IPR000834">
    <property type="entry name" value="Peptidase_M14"/>
</dbReference>